<name>A0A7D5D7C5_9PSED</name>
<dbReference type="PANTHER" id="PTHR38460:SF1">
    <property type="entry name" value="TAUTOMERASE YOLI-RELATED"/>
    <property type="match status" value="1"/>
</dbReference>
<dbReference type="Proteomes" id="UP000509568">
    <property type="component" value="Chromosome"/>
</dbReference>
<dbReference type="InterPro" id="IPR037479">
    <property type="entry name" value="Tauto_MSAD"/>
</dbReference>
<dbReference type="Pfam" id="PF14552">
    <property type="entry name" value="Tautomerase_2"/>
    <property type="match status" value="1"/>
</dbReference>
<dbReference type="AlphaFoldDB" id="A0A7D5D7C5"/>
<protein>
    <submittedName>
        <fullName evidence="1">Tautomerase family protein</fullName>
    </submittedName>
</protein>
<dbReference type="EMBL" id="CP056030">
    <property type="protein sequence ID" value="QKZ04657.1"/>
    <property type="molecule type" value="Genomic_DNA"/>
</dbReference>
<dbReference type="SUPFAM" id="SSF55331">
    <property type="entry name" value="Tautomerase/MIF"/>
    <property type="match status" value="1"/>
</dbReference>
<accession>A0A7D5D7C5</accession>
<keyword evidence="2" id="KW-1185">Reference proteome</keyword>
<dbReference type="PANTHER" id="PTHR38460">
    <property type="entry name" value="TAUTOMERASE YOLI-RELATED"/>
    <property type="match status" value="1"/>
</dbReference>
<dbReference type="Gene3D" id="3.30.429.10">
    <property type="entry name" value="Macrophage Migration Inhibitory Factor"/>
    <property type="match status" value="1"/>
</dbReference>
<reference evidence="1 2" key="1">
    <citation type="submission" date="2020-06" db="EMBL/GenBank/DDBJ databases">
        <title>Pseudomonas eucalypticola sp. nov., an endophyte of Eucalyptus dunnii leaves with biocontrol ability of eucalyptus leaf blight.</title>
        <authorList>
            <person name="Liu Y."/>
            <person name="Song Z."/>
            <person name="Zeng H."/>
            <person name="Lu M."/>
            <person name="Wang X."/>
            <person name="Lian X."/>
            <person name="Zhang Q."/>
        </authorList>
    </citation>
    <scope>NUCLEOTIDE SEQUENCE [LARGE SCALE GENOMIC DNA]</scope>
    <source>
        <strain evidence="1 2">NP-1</strain>
    </source>
</reference>
<dbReference type="KEGG" id="pez:HWQ56_13020"/>
<sequence length="129" mass="14315">MPFVRISLLQGRSAEYLQALSDGIHQAMVDTFDVPPSDRFQIIHQHRAGELLFDRDYLAGPRSEAFTLIAITAGKPRSNARRQAFYQTLVRRLHAKIGLDPEDVMVVITTTAAEEWSFGGGRMNGGTVA</sequence>
<dbReference type="RefSeq" id="WP_176570749.1">
    <property type="nucleotide sequence ID" value="NZ_CP056030.1"/>
</dbReference>
<gene>
    <name evidence="1" type="ORF">HWQ56_13020</name>
</gene>
<proteinExistence type="predicted"/>
<evidence type="ECO:0000313" key="2">
    <source>
        <dbReference type="Proteomes" id="UP000509568"/>
    </source>
</evidence>
<organism evidence="1 2">
    <name type="scientific">Pseudomonas eucalypticola</name>
    <dbReference type="NCBI Taxonomy" id="2599595"/>
    <lineage>
        <taxon>Bacteria</taxon>
        <taxon>Pseudomonadati</taxon>
        <taxon>Pseudomonadota</taxon>
        <taxon>Gammaproteobacteria</taxon>
        <taxon>Pseudomonadales</taxon>
        <taxon>Pseudomonadaceae</taxon>
        <taxon>Pseudomonas</taxon>
    </lineage>
</organism>
<evidence type="ECO:0000313" key="1">
    <source>
        <dbReference type="EMBL" id="QKZ04657.1"/>
    </source>
</evidence>
<dbReference type="InterPro" id="IPR014347">
    <property type="entry name" value="Tautomerase/MIF_sf"/>
</dbReference>